<dbReference type="Proteomes" id="UP000000768">
    <property type="component" value="Chromosome 3"/>
</dbReference>
<dbReference type="AlphaFoldDB" id="A0A1W0VXX0"/>
<accession>A0A1W0VXX0</accession>
<reference evidence="2 3" key="1">
    <citation type="journal article" date="2009" name="Nature">
        <title>The Sorghum bicolor genome and the diversification of grasses.</title>
        <authorList>
            <person name="Paterson A.H."/>
            <person name="Bowers J.E."/>
            <person name="Bruggmann R."/>
            <person name="Dubchak I."/>
            <person name="Grimwood J."/>
            <person name="Gundlach H."/>
            <person name="Haberer G."/>
            <person name="Hellsten U."/>
            <person name="Mitros T."/>
            <person name="Poliakov A."/>
            <person name="Schmutz J."/>
            <person name="Spannagl M."/>
            <person name="Tang H."/>
            <person name="Wang X."/>
            <person name="Wicker T."/>
            <person name="Bharti A.K."/>
            <person name="Chapman J."/>
            <person name="Feltus F.A."/>
            <person name="Gowik U."/>
            <person name="Grigoriev I.V."/>
            <person name="Lyons E."/>
            <person name="Maher C.A."/>
            <person name="Martis M."/>
            <person name="Narechania A."/>
            <person name="Otillar R.P."/>
            <person name="Penning B.W."/>
            <person name="Salamov A.A."/>
            <person name="Wang Y."/>
            <person name="Zhang L."/>
            <person name="Carpita N.C."/>
            <person name="Freeling M."/>
            <person name="Gingle A.R."/>
            <person name="Hash C.T."/>
            <person name="Keller B."/>
            <person name="Klein P."/>
            <person name="Kresovich S."/>
            <person name="McCann M.C."/>
            <person name="Ming R."/>
            <person name="Peterson D.G."/>
            <person name="Mehboob-ur-Rahman"/>
            <person name="Ware D."/>
            <person name="Westhoff P."/>
            <person name="Mayer K.F."/>
            <person name="Messing J."/>
            <person name="Rokhsar D.S."/>
        </authorList>
    </citation>
    <scope>NUCLEOTIDE SEQUENCE [LARGE SCALE GENOMIC DNA]</scope>
    <source>
        <strain evidence="3">cv. BTx623</strain>
    </source>
</reference>
<dbReference type="EMBL" id="CM000762">
    <property type="protein sequence ID" value="OQU86974.1"/>
    <property type="molecule type" value="Genomic_DNA"/>
</dbReference>
<dbReference type="Gramene" id="OQU86974">
    <property type="protein sequence ID" value="OQU86974"/>
    <property type="gene ID" value="SORBI_3003G183466"/>
</dbReference>
<dbReference type="PANTHER" id="PTHR35546:SF80">
    <property type="entry name" value="F-BOX DOMAIN CONTAINING PROTEIN EXPRESSED"/>
    <property type="match status" value="1"/>
</dbReference>
<dbReference type="SUPFAM" id="SSF81383">
    <property type="entry name" value="F-box domain"/>
    <property type="match status" value="1"/>
</dbReference>
<feature type="domain" description="F-box associated beta-propeller type 3" evidence="1">
    <location>
        <begin position="101"/>
        <end position="279"/>
    </location>
</feature>
<evidence type="ECO:0000259" key="1">
    <source>
        <dbReference type="Pfam" id="PF08268"/>
    </source>
</evidence>
<dbReference type="OMA" id="FVVADCC"/>
<dbReference type="InterPro" id="IPR036047">
    <property type="entry name" value="F-box-like_dom_sf"/>
</dbReference>
<dbReference type="Pfam" id="PF08268">
    <property type="entry name" value="FBA_3"/>
    <property type="match status" value="1"/>
</dbReference>
<dbReference type="InterPro" id="IPR055290">
    <property type="entry name" value="At3g26010-like"/>
</dbReference>
<gene>
    <name evidence="2" type="ORF">SORBI_3003G183466</name>
</gene>
<dbReference type="PANTHER" id="PTHR35546">
    <property type="entry name" value="F-BOX PROTEIN INTERACTION DOMAIN PROTEIN-RELATED"/>
    <property type="match status" value="1"/>
</dbReference>
<proteinExistence type="predicted"/>
<evidence type="ECO:0000313" key="2">
    <source>
        <dbReference type="EMBL" id="OQU86974.1"/>
    </source>
</evidence>
<sequence length="349" mass="40309">MEDSSRKEHSVVSLTDDLLLEILSRCVSKSWLAFCSDPIVCKKAPQTLSGFFYQSYTELTFNPSGLYHHFTNLLGRGQPMVDPSLNFLFSANYVEKESSVCEYDHVVCNPATEKWTVLPKTEARLGRSAMYLGFDPTVSSHFTVFLLSEFTRGVQDNEVHEEDLIDDWYHQVIALEIYSSQTGRWTYHQSQWGEKSITIFNSSVFYNGALHVITLDSSVNTVDTEGKIWRTIRTPYYFRFIGMYQGHLYAVRRPRYSSELPIWVLNDYGGKEWSLKQTINSIELFGTHNIFFEDDFPPSVIAFHPECSVVFMILGYNRKVHDICILSDQSVDPYLPYIPCFSEWFSDGH</sequence>
<organism evidence="2 3">
    <name type="scientific">Sorghum bicolor</name>
    <name type="common">Sorghum</name>
    <name type="synonym">Sorghum vulgare</name>
    <dbReference type="NCBI Taxonomy" id="4558"/>
    <lineage>
        <taxon>Eukaryota</taxon>
        <taxon>Viridiplantae</taxon>
        <taxon>Streptophyta</taxon>
        <taxon>Embryophyta</taxon>
        <taxon>Tracheophyta</taxon>
        <taxon>Spermatophyta</taxon>
        <taxon>Magnoliopsida</taxon>
        <taxon>Liliopsida</taxon>
        <taxon>Poales</taxon>
        <taxon>Poaceae</taxon>
        <taxon>PACMAD clade</taxon>
        <taxon>Panicoideae</taxon>
        <taxon>Andropogonodae</taxon>
        <taxon>Andropogoneae</taxon>
        <taxon>Sorghinae</taxon>
        <taxon>Sorghum</taxon>
    </lineage>
</organism>
<keyword evidence="3" id="KW-1185">Reference proteome</keyword>
<dbReference type="InterPro" id="IPR013187">
    <property type="entry name" value="F-box-assoc_dom_typ3"/>
</dbReference>
<reference evidence="3" key="2">
    <citation type="journal article" date="2018" name="Plant J.">
        <title>The Sorghum bicolor reference genome: improved assembly, gene annotations, a transcriptome atlas, and signatures of genome organization.</title>
        <authorList>
            <person name="McCormick R.F."/>
            <person name="Truong S.K."/>
            <person name="Sreedasyam A."/>
            <person name="Jenkins J."/>
            <person name="Shu S."/>
            <person name="Sims D."/>
            <person name="Kennedy M."/>
            <person name="Amirebrahimi M."/>
            <person name="Weers B.D."/>
            <person name="McKinley B."/>
            <person name="Mattison A."/>
            <person name="Morishige D.T."/>
            <person name="Grimwood J."/>
            <person name="Schmutz J."/>
            <person name="Mullet J.E."/>
        </authorList>
    </citation>
    <scope>NUCLEOTIDE SEQUENCE [LARGE SCALE GENOMIC DNA]</scope>
    <source>
        <strain evidence="3">cv. BTx623</strain>
    </source>
</reference>
<dbReference type="InParanoid" id="A0A1W0VXX0"/>
<name>A0A1W0VXX0_SORBI</name>
<protein>
    <recommendedName>
        <fullName evidence="1">F-box associated beta-propeller type 3 domain-containing protein</fullName>
    </recommendedName>
</protein>
<evidence type="ECO:0000313" key="3">
    <source>
        <dbReference type="Proteomes" id="UP000000768"/>
    </source>
</evidence>
<dbReference type="STRING" id="4558.A0A1W0VXX0"/>